<dbReference type="EMBL" id="BMDY01000004">
    <property type="protein sequence ID" value="GGA98963.1"/>
    <property type="molecule type" value="Genomic_DNA"/>
</dbReference>
<dbReference type="PANTHER" id="PTHR43685">
    <property type="entry name" value="GLYCOSYLTRANSFERASE"/>
    <property type="match status" value="1"/>
</dbReference>
<dbReference type="Pfam" id="PF00535">
    <property type="entry name" value="Glycos_transf_2"/>
    <property type="match status" value="1"/>
</dbReference>
<evidence type="ECO:0000313" key="3">
    <source>
        <dbReference type="EMBL" id="GGA98963.1"/>
    </source>
</evidence>
<keyword evidence="1" id="KW-1133">Transmembrane helix</keyword>
<evidence type="ECO:0000313" key="4">
    <source>
        <dbReference type="Proteomes" id="UP000651977"/>
    </source>
</evidence>
<dbReference type="InterPro" id="IPR029044">
    <property type="entry name" value="Nucleotide-diphossugar_trans"/>
</dbReference>
<comment type="caution">
    <text evidence="3">The sequence shown here is derived from an EMBL/GenBank/DDBJ whole genome shotgun (WGS) entry which is preliminary data.</text>
</comment>
<keyword evidence="1" id="KW-0812">Transmembrane</keyword>
<accession>A0ABQ1HYC9</accession>
<dbReference type="InterPro" id="IPR050834">
    <property type="entry name" value="Glycosyltransf_2"/>
</dbReference>
<keyword evidence="3" id="KW-0808">Transferase</keyword>
<dbReference type="PANTHER" id="PTHR43685:SF11">
    <property type="entry name" value="GLYCOSYLTRANSFERASE TAGX-RELATED"/>
    <property type="match status" value="1"/>
</dbReference>
<organism evidence="3 4">
    <name type="scientific">Agarivorans gilvus</name>
    <dbReference type="NCBI Taxonomy" id="680279"/>
    <lineage>
        <taxon>Bacteria</taxon>
        <taxon>Pseudomonadati</taxon>
        <taxon>Pseudomonadota</taxon>
        <taxon>Gammaproteobacteria</taxon>
        <taxon>Alteromonadales</taxon>
        <taxon>Alteromonadaceae</taxon>
        <taxon>Agarivorans</taxon>
    </lineage>
</organism>
<protein>
    <submittedName>
        <fullName evidence="3">Fucosyltransferase</fullName>
    </submittedName>
</protein>
<keyword evidence="1" id="KW-0472">Membrane</keyword>
<dbReference type="InterPro" id="IPR001173">
    <property type="entry name" value="Glyco_trans_2-like"/>
</dbReference>
<evidence type="ECO:0000256" key="1">
    <source>
        <dbReference type="SAM" id="Phobius"/>
    </source>
</evidence>
<dbReference type="GO" id="GO:0016757">
    <property type="term" value="F:glycosyltransferase activity"/>
    <property type="evidence" value="ECO:0007669"/>
    <property type="project" value="UniProtKB-KW"/>
</dbReference>
<keyword evidence="3" id="KW-0328">Glycosyltransferase</keyword>
<dbReference type="Proteomes" id="UP000651977">
    <property type="component" value="Unassembled WGS sequence"/>
</dbReference>
<reference evidence="4" key="1">
    <citation type="journal article" date="2019" name="Int. J. Syst. Evol. Microbiol.">
        <title>The Global Catalogue of Microorganisms (GCM) 10K type strain sequencing project: providing services to taxonomists for standard genome sequencing and annotation.</title>
        <authorList>
            <consortium name="The Broad Institute Genomics Platform"/>
            <consortium name="The Broad Institute Genome Sequencing Center for Infectious Disease"/>
            <person name="Wu L."/>
            <person name="Ma J."/>
        </authorList>
    </citation>
    <scope>NUCLEOTIDE SEQUENCE [LARGE SCALE GENOMIC DNA]</scope>
    <source>
        <strain evidence="4">CGMCC 1.10131</strain>
    </source>
</reference>
<evidence type="ECO:0000259" key="2">
    <source>
        <dbReference type="Pfam" id="PF00535"/>
    </source>
</evidence>
<dbReference type="Gene3D" id="3.90.550.10">
    <property type="entry name" value="Spore Coat Polysaccharide Biosynthesis Protein SpsA, Chain A"/>
    <property type="match status" value="1"/>
</dbReference>
<proteinExistence type="predicted"/>
<dbReference type="SUPFAM" id="SSF53448">
    <property type="entry name" value="Nucleotide-diphospho-sugar transferases"/>
    <property type="match status" value="1"/>
</dbReference>
<sequence length="308" mass="34753">MISVVIPLYNKSNYISRAINSVLNQTMAVHEIIVIDDGSTDNSAEIVSASFPMVKLISQSNSGVSAARNTGILHSKGEYIAFLDADDYWTEHFINNINFLIKRYPNAQAFCTNYAFKEKECIYPAKLKCSNEITSILDDYFDLCCNADLPITASSVCINKSLLEEEIGGFPQGVAMGEDQIVWAELACRTKIAFHSHISVYYDRDVQDSACKTNHIYSPAPQVYVYKKLLAENKVPRELVNSLIHLIHLTVLSCVKNNLLVGNRKKALTILLSKGYLKFDKYRLMGFLLLFFPRFFVAKIFSVSRNDK</sequence>
<dbReference type="RefSeq" id="WP_055732145.1">
    <property type="nucleotide sequence ID" value="NZ_BMDY01000004.1"/>
</dbReference>
<gene>
    <name evidence="3" type="ORF">GCM10007414_09980</name>
</gene>
<feature type="domain" description="Glycosyltransferase 2-like" evidence="2">
    <location>
        <begin position="3"/>
        <end position="120"/>
    </location>
</feature>
<dbReference type="CDD" id="cd00761">
    <property type="entry name" value="Glyco_tranf_GTA_type"/>
    <property type="match status" value="1"/>
</dbReference>
<feature type="transmembrane region" description="Helical" evidence="1">
    <location>
        <begin position="282"/>
        <end position="301"/>
    </location>
</feature>
<name>A0ABQ1HYC9_9ALTE</name>
<keyword evidence="4" id="KW-1185">Reference proteome</keyword>